<evidence type="ECO:0000313" key="2">
    <source>
        <dbReference type="Proteomes" id="UP000663845"/>
    </source>
</evidence>
<protein>
    <submittedName>
        <fullName evidence="1">Uncharacterized protein</fullName>
    </submittedName>
</protein>
<reference evidence="1" key="1">
    <citation type="submission" date="2021-02" db="EMBL/GenBank/DDBJ databases">
        <authorList>
            <person name="Nowell W R."/>
        </authorList>
    </citation>
    <scope>NUCLEOTIDE SEQUENCE</scope>
</reference>
<comment type="caution">
    <text evidence="1">The sequence shown here is derived from an EMBL/GenBank/DDBJ whole genome shotgun (WGS) entry which is preliminary data.</text>
</comment>
<proteinExistence type="predicted"/>
<dbReference type="AlphaFoldDB" id="A0A815TEF2"/>
<sequence>MMNTASYNYSQVKSKMDTTYSPHQQLAREMKSIKHIVELYPALSITNLLIREINLRCDPFGGDIVKTLTSVCAKLIKYVNHPRKEDVTEDNLFLLNFFYFLYFRRTIIFYSGTFDRKTL</sequence>
<gene>
    <name evidence="1" type="ORF">JYZ213_LOCUS43423</name>
</gene>
<evidence type="ECO:0000313" key="1">
    <source>
        <dbReference type="EMBL" id="CAF1499928.1"/>
    </source>
</evidence>
<dbReference type="Proteomes" id="UP000663845">
    <property type="component" value="Unassembled WGS sequence"/>
</dbReference>
<accession>A0A815TEF2</accession>
<name>A0A815TEF2_9BILA</name>
<organism evidence="1 2">
    <name type="scientific">Adineta steineri</name>
    <dbReference type="NCBI Taxonomy" id="433720"/>
    <lineage>
        <taxon>Eukaryota</taxon>
        <taxon>Metazoa</taxon>
        <taxon>Spiralia</taxon>
        <taxon>Gnathifera</taxon>
        <taxon>Rotifera</taxon>
        <taxon>Eurotatoria</taxon>
        <taxon>Bdelloidea</taxon>
        <taxon>Adinetida</taxon>
        <taxon>Adinetidae</taxon>
        <taxon>Adineta</taxon>
    </lineage>
</organism>
<dbReference type="EMBL" id="CAJNOG010002320">
    <property type="protein sequence ID" value="CAF1499928.1"/>
    <property type="molecule type" value="Genomic_DNA"/>
</dbReference>